<organism evidence="1 2">
    <name type="scientific">Trifolium pratense</name>
    <name type="common">Red clover</name>
    <dbReference type="NCBI Taxonomy" id="57577"/>
    <lineage>
        <taxon>Eukaryota</taxon>
        <taxon>Viridiplantae</taxon>
        <taxon>Streptophyta</taxon>
        <taxon>Embryophyta</taxon>
        <taxon>Tracheophyta</taxon>
        <taxon>Spermatophyta</taxon>
        <taxon>Magnoliopsida</taxon>
        <taxon>eudicotyledons</taxon>
        <taxon>Gunneridae</taxon>
        <taxon>Pentapetalae</taxon>
        <taxon>rosids</taxon>
        <taxon>fabids</taxon>
        <taxon>Fabales</taxon>
        <taxon>Fabaceae</taxon>
        <taxon>Papilionoideae</taxon>
        <taxon>50 kb inversion clade</taxon>
        <taxon>NPAAA clade</taxon>
        <taxon>Hologalegina</taxon>
        <taxon>IRL clade</taxon>
        <taxon>Trifolieae</taxon>
        <taxon>Trifolium</taxon>
    </lineage>
</organism>
<name>A0ACB0KNR3_TRIPR</name>
<dbReference type="EMBL" id="CASHSV030000311">
    <property type="protein sequence ID" value="CAJ2658047.1"/>
    <property type="molecule type" value="Genomic_DNA"/>
</dbReference>
<keyword evidence="2" id="KW-1185">Reference proteome</keyword>
<gene>
    <name evidence="1" type="ORF">MILVUS5_LOCUS24499</name>
</gene>
<protein>
    <submittedName>
        <fullName evidence="1">Uncharacterized protein</fullName>
    </submittedName>
</protein>
<evidence type="ECO:0000313" key="2">
    <source>
        <dbReference type="Proteomes" id="UP001177021"/>
    </source>
</evidence>
<sequence>MAKSITTYNVVDFGAKPNGKIDSTKSFLMAWNKVCTSNKPSIIYVPHGKFLLGRVTFSGELCVNKNISIIIDGTLVAPSDYNVIGEASYWLMFEKVSGVSIHGGVLDGKGTSLWDCKNSGKSCPIGATTLGFCNSDNIIVTGLTSRNSQMFHIVIYECRNVKVHGVKVVAPENSPNTDGIHVQLSSDITITKPKIRTGDDCISIGPGSRNLWIEDVVCGPGHGISIGSLGWSLNEPGVKNVTVKSATFSKTQNGFRIKSWGKPSGGFVRHVHFVDATMIDVQNPIIIDQNYCPFYKGCPNEESGVMIDDVSYKDIQGTSATKVAVKFECSSKQPCKRIKLENVKLTLKDEAPKALCNHVAGTAFGTVQPESCL</sequence>
<dbReference type="Proteomes" id="UP001177021">
    <property type="component" value="Unassembled WGS sequence"/>
</dbReference>
<evidence type="ECO:0000313" key="1">
    <source>
        <dbReference type="EMBL" id="CAJ2658047.1"/>
    </source>
</evidence>
<proteinExistence type="predicted"/>
<reference evidence="1" key="1">
    <citation type="submission" date="2023-10" db="EMBL/GenBank/DDBJ databases">
        <authorList>
            <person name="Rodriguez Cubillos JULIANA M."/>
            <person name="De Vega J."/>
        </authorList>
    </citation>
    <scope>NUCLEOTIDE SEQUENCE</scope>
</reference>
<comment type="caution">
    <text evidence="1">The sequence shown here is derived from an EMBL/GenBank/DDBJ whole genome shotgun (WGS) entry which is preliminary data.</text>
</comment>
<accession>A0ACB0KNR3</accession>